<dbReference type="SUPFAM" id="SSF53850">
    <property type="entry name" value="Periplasmic binding protein-like II"/>
    <property type="match status" value="1"/>
</dbReference>
<keyword evidence="2" id="KW-0805">Transcription regulation</keyword>
<protein>
    <submittedName>
        <fullName evidence="6">HTH-type transcriptional regulator DmlR</fullName>
    </submittedName>
</protein>
<evidence type="ECO:0000313" key="6">
    <source>
        <dbReference type="EMBL" id="CAB3669791.1"/>
    </source>
</evidence>
<dbReference type="GO" id="GO:0043565">
    <property type="term" value="F:sequence-specific DNA binding"/>
    <property type="evidence" value="ECO:0007669"/>
    <property type="project" value="TreeGrafter"/>
</dbReference>
<dbReference type="RefSeq" id="WP_175176129.1">
    <property type="nucleotide sequence ID" value="NZ_CADIJX010000004.1"/>
</dbReference>
<keyword evidence="7" id="KW-1185">Reference proteome</keyword>
<dbReference type="GO" id="GO:0003700">
    <property type="term" value="F:DNA-binding transcription factor activity"/>
    <property type="evidence" value="ECO:0007669"/>
    <property type="project" value="InterPro"/>
</dbReference>
<name>A0A6S6Z9X6_9BURK</name>
<dbReference type="Gene3D" id="1.10.10.10">
    <property type="entry name" value="Winged helix-like DNA-binding domain superfamily/Winged helix DNA-binding domain"/>
    <property type="match status" value="1"/>
</dbReference>
<evidence type="ECO:0000256" key="3">
    <source>
        <dbReference type="ARBA" id="ARBA00023125"/>
    </source>
</evidence>
<dbReference type="Pfam" id="PF00126">
    <property type="entry name" value="HTH_1"/>
    <property type="match status" value="1"/>
</dbReference>
<evidence type="ECO:0000256" key="4">
    <source>
        <dbReference type="ARBA" id="ARBA00023163"/>
    </source>
</evidence>
<dbReference type="InterPro" id="IPR000847">
    <property type="entry name" value="LysR_HTH_N"/>
</dbReference>
<dbReference type="PANTHER" id="PTHR30537">
    <property type="entry name" value="HTH-TYPE TRANSCRIPTIONAL REGULATOR"/>
    <property type="match status" value="1"/>
</dbReference>
<reference evidence="6 7" key="1">
    <citation type="submission" date="2020-04" db="EMBL/GenBank/DDBJ databases">
        <authorList>
            <person name="De Canck E."/>
        </authorList>
    </citation>
    <scope>NUCLEOTIDE SEQUENCE [LARGE SCALE GENOMIC DNA]</scope>
    <source>
        <strain evidence="6 7">LMG 3431</strain>
    </source>
</reference>
<dbReference type="InterPro" id="IPR058163">
    <property type="entry name" value="LysR-type_TF_proteobact-type"/>
</dbReference>
<evidence type="ECO:0000256" key="1">
    <source>
        <dbReference type="ARBA" id="ARBA00009437"/>
    </source>
</evidence>
<dbReference type="InterPro" id="IPR036388">
    <property type="entry name" value="WH-like_DNA-bd_sf"/>
</dbReference>
<sequence>MDLLATVRIFTRVVERGSMSGAARELEMGQPAVSERIHKLETFLGAKLLMRSARTLTCTDEGQLFYDCGRELLAAADRAITAVSSKKEAVAGAVRLASAQCFGEVVLPHVLMRVREQYPKLHLDLVLNDAVVDPVTEGVDISIRLGQLGEGGYVAHPLGYVHRTLVAAPAYLARHGQLESPADIRKHDFIRVKGIFGNELLPLVRANGPVENFPISTILVISHWRPMFEMISAGAGIGVVQQPACLPALRQGKLVELLPQYRVPSFPINVLVQATRPMPPRIRAIIDILKSEVPFVLRQGEGSHD</sequence>
<dbReference type="SUPFAM" id="SSF46785">
    <property type="entry name" value="Winged helix' DNA-binding domain"/>
    <property type="match status" value="1"/>
</dbReference>
<dbReference type="Gene3D" id="3.40.190.290">
    <property type="match status" value="1"/>
</dbReference>
<dbReference type="EMBL" id="CADIJX010000004">
    <property type="protein sequence ID" value="CAB3669791.1"/>
    <property type="molecule type" value="Genomic_DNA"/>
</dbReference>
<dbReference type="InterPro" id="IPR036390">
    <property type="entry name" value="WH_DNA-bd_sf"/>
</dbReference>
<gene>
    <name evidence="6" type="primary">dmlR_27</name>
    <name evidence="6" type="ORF">LMG3431_03798</name>
</gene>
<accession>A0A6S6Z9X6</accession>
<keyword evidence="4" id="KW-0804">Transcription</keyword>
<dbReference type="CDD" id="cd08422">
    <property type="entry name" value="PBP2_CrgA_like"/>
    <property type="match status" value="1"/>
</dbReference>
<comment type="similarity">
    <text evidence="1">Belongs to the LysR transcriptional regulatory family.</text>
</comment>
<evidence type="ECO:0000256" key="2">
    <source>
        <dbReference type="ARBA" id="ARBA00023015"/>
    </source>
</evidence>
<proteinExistence type="inferred from homology"/>
<dbReference type="Pfam" id="PF03466">
    <property type="entry name" value="LysR_substrate"/>
    <property type="match status" value="1"/>
</dbReference>
<dbReference type="AlphaFoldDB" id="A0A6S6Z9X6"/>
<evidence type="ECO:0000313" key="7">
    <source>
        <dbReference type="Proteomes" id="UP000494108"/>
    </source>
</evidence>
<dbReference type="PANTHER" id="PTHR30537:SF30">
    <property type="entry name" value="TRANSCRIPTIONAL REGULATOR-RELATED"/>
    <property type="match status" value="1"/>
</dbReference>
<organism evidence="6 7">
    <name type="scientific">Achromobacter pestifer</name>
    <dbReference type="NCBI Taxonomy" id="1353889"/>
    <lineage>
        <taxon>Bacteria</taxon>
        <taxon>Pseudomonadati</taxon>
        <taxon>Pseudomonadota</taxon>
        <taxon>Betaproteobacteria</taxon>
        <taxon>Burkholderiales</taxon>
        <taxon>Alcaligenaceae</taxon>
        <taxon>Achromobacter</taxon>
    </lineage>
</organism>
<dbReference type="FunFam" id="1.10.10.10:FF:000001">
    <property type="entry name" value="LysR family transcriptional regulator"/>
    <property type="match status" value="1"/>
</dbReference>
<dbReference type="GO" id="GO:0006351">
    <property type="term" value="P:DNA-templated transcription"/>
    <property type="evidence" value="ECO:0007669"/>
    <property type="project" value="TreeGrafter"/>
</dbReference>
<dbReference type="PROSITE" id="PS50931">
    <property type="entry name" value="HTH_LYSR"/>
    <property type="match status" value="1"/>
</dbReference>
<dbReference type="PRINTS" id="PR00039">
    <property type="entry name" value="HTHLYSR"/>
</dbReference>
<dbReference type="Proteomes" id="UP000494108">
    <property type="component" value="Unassembled WGS sequence"/>
</dbReference>
<evidence type="ECO:0000259" key="5">
    <source>
        <dbReference type="PROSITE" id="PS50931"/>
    </source>
</evidence>
<feature type="domain" description="HTH lysR-type" evidence="5">
    <location>
        <begin position="1"/>
        <end position="59"/>
    </location>
</feature>
<dbReference type="InterPro" id="IPR005119">
    <property type="entry name" value="LysR_subst-bd"/>
</dbReference>
<keyword evidence="3" id="KW-0238">DNA-binding</keyword>